<evidence type="ECO:0000313" key="3">
    <source>
        <dbReference type="Proteomes" id="UP001062901"/>
    </source>
</evidence>
<organism evidence="2 3">
    <name type="scientific">Saccharibacter floricola DSM 15669</name>
    <dbReference type="NCBI Taxonomy" id="1123227"/>
    <lineage>
        <taxon>Bacteria</taxon>
        <taxon>Pseudomonadati</taxon>
        <taxon>Pseudomonadota</taxon>
        <taxon>Alphaproteobacteria</taxon>
        <taxon>Acetobacterales</taxon>
        <taxon>Acetobacteraceae</taxon>
        <taxon>Saccharibacter</taxon>
    </lineage>
</organism>
<dbReference type="RefSeq" id="WP_018980430.1">
    <property type="nucleotide sequence ID" value="NZ_BAQD01000147.1"/>
</dbReference>
<sequence>MADLSFGLSGLAGPELSALGGGMAGGLLSRFANYASLGGVSFAVIDSREEIGRRINRVLFPDLPTSKQVFQDFGAIDTPITISGLIVGDDYVIRAQRMRKALAKPGKMTLLHPWWGRLKVRLVQPAQISFNERQIRVAHFQAVVVRDPDPPAKKGFFGSLIDTVSDVLSEADGLMDEAQEAVAGVLSAVSLPLALVNAVSSLISEGSGIWDGLTARSPEPIKAAMTAPQALMSTALVPPQRNTDQSYAHAVSAALIAVPASLVGCVSTEESSVIAPVSEGTDRDGTTDNEPVTGQQIASLLLAGSEQIGQLADRLSQSNPDPSAVLCLGVAARAVLVSQLASAWTACVFVSNEDAQALLTAITDAIDALQTDVVAASGGHTRVALQPLFTRLQKLRCAFINDASAQIGSLPTVVDVPVAAPRSLWALCYALQGDDVRAVQPMLDDAMTRNAILHPGSVGPATLAMLEASDDQ</sequence>
<protein>
    <recommendedName>
        <fullName evidence="1">DNA circulation N-terminal domain-containing protein</fullName>
    </recommendedName>
</protein>
<dbReference type="InterPro" id="IPR009826">
    <property type="entry name" value="DNA_circ_N"/>
</dbReference>
<dbReference type="EMBL" id="BAQD01000147">
    <property type="protein sequence ID" value="GBQ08947.1"/>
    <property type="molecule type" value="Genomic_DNA"/>
</dbReference>
<proteinExistence type="predicted"/>
<reference evidence="2" key="1">
    <citation type="submission" date="2013-04" db="EMBL/GenBank/DDBJ databases">
        <title>The genome sequencing project of 58 acetic acid bacteria.</title>
        <authorList>
            <person name="Okamoto-Kainuma A."/>
            <person name="Ishikawa M."/>
            <person name="Umino S."/>
            <person name="Koizumi Y."/>
            <person name="Shiwa Y."/>
            <person name="Yoshikawa H."/>
            <person name="Matsutani M."/>
            <person name="Matsushita K."/>
        </authorList>
    </citation>
    <scope>NUCLEOTIDE SEQUENCE</scope>
    <source>
        <strain evidence="2">DSM 15669</strain>
    </source>
</reference>
<name>A0ABQ0P1N9_9PROT</name>
<evidence type="ECO:0000313" key="2">
    <source>
        <dbReference type="EMBL" id="GBQ08947.1"/>
    </source>
</evidence>
<gene>
    <name evidence="2" type="ORF">AA15669_1978</name>
</gene>
<comment type="caution">
    <text evidence="2">The sequence shown here is derived from an EMBL/GenBank/DDBJ whole genome shotgun (WGS) entry which is preliminary data.</text>
</comment>
<keyword evidence="3" id="KW-1185">Reference proteome</keyword>
<accession>A0ABQ0P1N9</accession>
<dbReference type="Proteomes" id="UP001062901">
    <property type="component" value="Unassembled WGS sequence"/>
</dbReference>
<evidence type="ECO:0000259" key="1">
    <source>
        <dbReference type="Pfam" id="PF07157"/>
    </source>
</evidence>
<feature type="domain" description="DNA circulation N-terminal" evidence="1">
    <location>
        <begin position="35"/>
        <end position="120"/>
    </location>
</feature>
<dbReference type="Pfam" id="PF07157">
    <property type="entry name" value="DNA_circ_N"/>
    <property type="match status" value="1"/>
</dbReference>